<proteinExistence type="predicted"/>
<name>A0ABU7PGD9_9ACTN</name>
<reference evidence="1 2" key="1">
    <citation type="submission" date="2023-12" db="EMBL/GenBank/DDBJ databases">
        <title>Streptomyces sp. V4-01.</title>
        <authorList>
            <person name="Somphong A."/>
            <person name="Phongsopitanun W."/>
        </authorList>
    </citation>
    <scope>NUCLEOTIDE SEQUENCE [LARGE SCALE GENOMIC DNA]</scope>
    <source>
        <strain evidence="1 2">V4-01</strain>
    </source>
</reference>
<keyword evidence="2" id="KW-1185">Reference proteome</keyword>
<organism evidence="1 2">
    <name type="scientific">Actinacidiphila polyblastidii</name>
    <dbReference type="NCBI Taxonomy" id="3110430"/>
    <lineage>
        <taxon>Bacteria</taxon>
        <taxon>Bacillati</taxon>
        <taxon>Actinomycetota</taxon>
        <taxon>Actinomycetes</taxon>
        <taxon>Kitasatosporales</taxon>
        <taxon>Streptomycetaceae</taxon>
        <taxon>Actinacidiphila</taxon>
    </lineage>
</organism>
<dbReference type="Proteomes" id="UP001344658">
    <property type="component" value="Unassembled WGS sequence"/>
</dbReference>
<sequence>MTPSRAAASAAPAVPPLFAGLCDDAALFPPGNAPVAAAVPAHRVHRSAWYAALVGPFLVGADRIAEVGGTAAADGPLDVVLVVRAGPVALAPALDALAAWPSLRLAGVELGPDAGGTPAEAAARGIAVLERTLPSGTAGVLEIRRGPGLAAALDTVAASPYRAKYRTGGLESAAFPPVAELAAFLTGCAERGLPFKCTAGLHHAVRHTDPATGFTHHGFLNILAATVAATPAGDPTATAAAGPQGDPAQDPISRAVALLESTSGRELAAAVAGVTDRGLFTAYGTCGIDEPLDDLAALGLLARPAGAPPLPSLPSPILDGS</sequence>
<evidence type="ECO:0000313" key="1">
    <source>
        <dbReference type="EMBL" id="MEE4544889.1"/>
    </source>
</evidence>
<accession>A0ABU7PGD9</accession>
<gene>
    <name evidence="1" type="ORF">V2S66_23350</name>
</gene>
<comment type="caution">
    <text evidence="1">The sequence shown here is derived from an EMBL/GenBank/DDBJ whole genome shotgun (WGS) entry which is preliminary data.</text>
</comment>
<dbReference type="EMBL" id="JAZEWV010000022">
    <property type="protein sequence ID" value="MEE4544889.1"/>
    <property type="molecule type" value="Genomic_DNA"/>
</dbReference>
<evidence type="ECO:0000313" key="2">
    <source>
        <dbReference type="Proteomes" id="UP001344658"/>
    </source>
</evidence>
<dbReference type="RefSeq" id="WP_330798085.1">
    <property type="nucleotide sequence ID" value="NZ_JAZEWV010000022.1"/>
</dbReference>
<protein>
    <submittedName>
        <fullName evidence="1">Uncharacterized protein</fullName>
    </submittedName>
</protein>